<keyword evidence="1" id="KW-1133">Transmembrane helix</keyword>
<feature type="transmembrane region" description="Helical" evidence="1">
    <location>
        <begin position="12"/>
        <end position="31"/>
    </location>
</feature>
<dbReference type="RefSeq" id="WP_210757133.1">
    <property type="nucleotide sequence ID" value="NZ_CP060139.1"/>
</dbReference>
<reference evidence="3 4" key="1">
    <citation type="submission" date="2020-08" db="EMBL/GenBank/DDBJ databases">
        <title>Croceimicrobium hydrocarbonivorans gen. nov., sp. nov., a novel marine bacterium isolated from a bacterial consortium that degrades polyethylene terephthalate.</title>
        <authorList>
            <person name="Liu R."/>
        </authorList>
    </citation>
    <scope>NUCLEOTIDE SEQUENCE [LARGE SCALE GENOMIC DNA]</scope>
    <source>
        <strain evidence="3 4">A20-9</strain>
    </source>
</reference>
<feature type="domain" description="DUF58" evidence="2">
    <location>
        <begin position="206"/>
        <end position="345"/>
    </location>
</feature>
<proteinExistence type="predicted"/>
<dbReference type="PANTHER" id="PTHR33608">
    <property type="entry name" value="BLL2464 PROTEIN"/>
    <property type="match status" value="1"/>
</dbReference>
<evidence type="ECO:0000313" key="4">
    <source>
        <dbReference type="Proteomes" id="UP000516305"/>
    </source>
</evidence>
<dbReference type="Proteomes" id="UP000516305">
    <property type="component" value="Chromosome"/>
</dbReference>
<dbReference type="InterPro" id="IPR002881">
    <property type="entry name" value="DUF58"/>
</dbReference>
<gene>
    <name evidence="3" type="ORF">H4K34_09210</name>
</gene>
<dbReference type="Pfam" id="PF01882">
    <property type="entry name" value="DUF58"/>
    <property type="match status" value="1"/>
</dbReference>
<protein>
    <submittedName>
        <fullName evidence="3">DUF58 domain-containing protein</fullName>
    </submittedName>
</protein>
<evidence type="ECO:0000259" key="2">
    <source>
        <dbReference type="Pfam" id="PF01882"/>
    </source>
</evidence>
<dbReference type="SUPFAM" id="SSF53300">
    <property type="entry name" value="vWA-like"/>
    <property type="match status" value="1"/>
</dbReference>
<dbReference type="AlphaFoldDB" id="A0A7H0VA19"/>
<dbReference type="PANTHER" id="PTHR33608:SF3">
    <property type="entry name" value="SLR2013 PROTEIN"/>
    <property type="match status" value="1"/>
</dbReference>
<keyword evidence="1" id="KW-0472">Membrane</keyword>
<accession>A0A7H0VA19</accession>
<name>A0A7H0VA19_9FLAO</name>
<sequence length="443" mass="51943">MKLIRNLYFGPNFYRITGLLIGLWIVAYPLPFLLFPVQIISLLYAVVLLWEIVYLFRRQANIEAQREVSDRLSNGDANPVQIKLLSLYNSPVKIEVLDEIPAQFQLRNHSFKATIQPLEELTWDYHLRPVKRGPYEFGKLRIYVSFLSHSIQRALVHDLSRTVKTYPSYLDLRRYELMAFSDQLRLQGQKRVRQIAVSKEFEKIDKYVEGDDYRRINWKATARTGDLMVNHYRDERSQNILMAIDKGRAMKMPFGGMSLLDYAINASLMISNVALKKGDRAGMVSVQDKVQGQVLPESRASQMMRIMEALYAEKTAYKETDMRALYRWCSYSLKERSLIMLYSNFESLHALKRQLPYLKLINRSHRLLLIFFLNEEVEDISMKEANSLQEVYRKALAEDFVLEKRRIAHALQREGIQTLLTRPEDLNIKALNKYLEIKQRGLI</sequence>
<evidence type="ECO:0000256" key="1">
    <source>
        <dbReference type="SAM" id="Phobius"/>
    </source>
</evidence>
<keyword evidence="4" id="KW-1185">Reference proteome</keyword>
<dbReference type="KEGG" id="chyd:H4K34_09210"/>
<organism evidence="3 4">
    <name type="scientific">Croceimicrobium hydrocarbonivorans</name>
    <dbReference type="NCBI Taxonomy" id="2761580"/>
    <lineage>
        <taxon>Bacteria</taxon>
        <taxon>Pseudomonadati</taxon>
        <taxon>Bacteroidota</taxon>
        <taxon>Flavobacteriia</taxon>
        <taxon>Flavobacteriales</taxon>
        <taxon>Owenweeksiaceae</taxon>
        <taxon>Croceimicrobium</taxon>
    </lineage>
</organism>
<feature type="transmembrane region" description="Helical" evidence="1">
    <location>
        <begin position="37"/>
        <end position="56"/>
    </location>
</feature>
<keyword evidence="1" id="KW-0812">Transmembrane</keyword>
<dbReference type="EMBL" id="CP060139">
    <property type="protein sequence ID" value="QNR22567.1"/>
    <property type="molecule type" value="Genomic_DNA"/>
</dbReference>
<dbReference type="InterPro" id="IPR036465">
    <property type="entry name" value="vWFA_dom_sf"/>
</dbReference>
<evidence type="ECO:0000313" key="3">
    <source>
        <dbReference type="EMBL" id="QNR22567.1"/>
    </source>
</evidence>